<feature type="compositionally biased region" description="Basic residues" evidence="1">
    <location>
        <begin position="398"/>
        <end position="407"/>
    </location>
</feature>
<evidence type="ECO:0000256" key="1">
    <source>
        <dbReference type="SAM" id="MobiDB-lite"/>
    </source>
</evidence>
<feature type="region of interest" description="Disordered" evidence="1">
    <location>
        <begin position="138"/>
        <end position="158"/>
    </location>
</feature>
<organism evidence="2 3">
    <name type="scientific">Mycena pura</name>
    <dbReference type="NCBI Taxonomy" id="153505"/>
    <lineage>
        <taxon>Eukaryota</taxon>
        <taxon>Fungi</taxon>
        <taxon>Dikarya</taxon>
        <taxon>Basidiomycota</taxon>
        <taxon>Agaricomycotina</taxon>
        <taxon>Agaricomycetes</taxon>
        <taxon>Agaricomycetidae</taxon>
        <taxon>Agaricales</taxon>
        <taxon>Marasmiineae</taxon>
        <taxon>Mycenaceae</taxon>
        <taxon>Mycena</taxon>
    </lineage>
</organism>
<gene>
    <name evidence="2" type="ORF">GGX14DRAFT_543037</name>
</gene>
<reference evidence="2" key="1">
    <citation type="submission" date="2023-03" db="EMBL/GenBank/DDBJ databases">
        <title>Massive genome expansion in bonnet fungi (Mycena s.s.) driven by repeated elements and novel gene families across ecological guilds.</title>
        <authorList>
            <consortium name="Lawrence Berkeley National Laboratory"/>
            <person name="Harder C.B."/>
            <person name="Miyauchi S."/>
            <person name="Viragh M."/>
            <person name="Kuo A."/>
            <person name="Thoen E."/>
            <person name="Andreopoulos B."/>
            <person name="Lu D."/>
            <person name="Skrede I."/>
            <person name="Drula E."/>
            <person name="Henrissat B."/>
            <person name="Morin E."/>
            <person name="Kohler A."/>
            <person name="Barry K."/>
            <person name="LaButti K."/>
            <person name="Morin E."/>
            <person name="Salamov A."/>
            <person name="Lipzen A."/>
            <person name="Mereny Z."/>
            <person name="Hegedus B."/>
            <person name="Baldrian P."/>
            <person name="Stursova M."/>
            <person name="Weitz H."/>
            <person name="Taylor A."/>
            <person name="Grigoriev I.V."/>
            <person name="Nagy L.G."/>
            <person name="Martin F."/>
            <person name="Kauserud H."/>
        </authorList>
    </citation>
    <scope>NUCLEOTIDE SEQUENCE</scope>
    <source>
        <strain evidence="2">9144</strain>
    </source>
</reference>
<proteinExistence type="predicted"/>
<evidence type="ECO:0000313" key="3">
    <source>
        <dbReference type="Proteomes" id="UP001219525"/>
    </source>
</evidence>
<dbReference type="Proteomes" id="UP001219525">
    <property type="component" value="Unassembled WGS sequence"/>
</dbReference>
<dbReference type="EMBL" id="JARJCW010000029">
    <property type="protein sequence ID" value="KAJ7209993.1"/>
    <property type="molecule type" value="Genomic_DNA"/>
</dbReference>
<accession>A0AAD6VHR5</accession>
<dbReference type="AlphaFoldDB" id="A0AAD6VHR5"/>
<feature type="compositionally biased region" description="Low complexity" evidence="1">
    <location>
        <begin position="138"/>
        <end position="147"/>
    </location>
</feature>
<feature type="region of interest" description="Disordered" evidence="1">
    <location>
        <begin position="378"/>
        <end position="414"/>
    </location>
</feature>
<evidence type="ECO:0000313" key="2">
    <source>
        <dbReference type="EMBL" id="KAJ7209993.1"/>
    </source>
</evidence>
<comment type="caution">
    <text evidence="2">The sequence shown here is derived from an EMBL/GenBank/DDBJ whole genome shotgun (WGS) entry which is preliminary data.</text>
</comment>
<name>A0AAD6VHR5_9AGAR</name>
<sequence>MLDENAISGLSLGDVRDYRGFIFPPELADVKHDPLFSLEHPLSWVTSRGLQLFLLAVDAPIPESTFDVNNVSFSELVGYRAEVVPQTYLTHPFFSLDNAMRWVRSEPFLAYGTSVAAAQGPARGRSLSQARSAASSRASSVVSSRASNPPSTRSPSIRALSVASSVGSDLLHQQAPPTYDNLPHPLLTSASGRRPDTVADTQDVFLGDVPPHIAMAHGSAVPDLASQLNKDFSMSPADQLAISQAMEMFDTNFREQEPEQPMPEEGYYPFDYSPADGNPEPIQLDPSLEPSYSAGQYNVTVANPGPIQLDPSLEPNYSAFPQDFPDSDLTLSAASGSTYAPTASQLTSSSPQLHTPGIAVSATSATVAESLLAAAHVSHNLKRRSRPEVDPENIVSGKRSRKASQRKQGKEIFQ</sequence>
<feature type="region of interest" description="Disordered" evidence="1">
    <location>
        <begin position="171"/>
        <end position="196"/>
    </location>
</feature>
<keyword evidence="3" id="KW-1185">Reference proteome</keyword>
<protein>
    <submittedName>
        <fullName evidence="2">Uncharacterized protein</fullName>
    </submittedName>
</protein>